<comment type="similarity">
    <text evidence="1">Belongs to the isochorismatase family.</text>
</comment>
<gene>
    <name evidence="4" type="ORF">PV09_04753</name>
</gene>
<proteinExistence type="inferred from homology"/>
<dbReference type="Gene3D" id="3.40.50.850">
    <property type="entry name" value="Isochorismatase-like"/>
    <property type="match status" value="1"/>
</dbReference>
<reference evidence="4 5" key="1">
    <citation type="submission" date="2015-01" db="EMBL/GenBank/DDBJ databases">
        <title>The Genome Sequence of Ochroconis gallopava CBS43764.</title>
        <authorList>
            <consortium name="The Broad Institute Genomics Platform"/>
            <person name="Cuomo C."/>
            <person name="de Hoog S."/>
            <person name="Gorbushina A."/>
            <person name="Stielow B."/>
            <person name="Teixiera M."/>
            <person name="Abouelleil A."/>
            <person name="Chapman S.B."/>
            <person name="Priest M."/>
            <person name="Young S.K."/>
            <person name="Wortman J."/>
            <person name="Nusbaum C."/>
            <person name="Birren B."/>
        </authorList>
    </citation>
    <scope>NUCLEOTIDE SEQUENCE [LARGE SCALE GENOMIC DNA]</scope>
    <source>
        <strain evidence="4 5">CBS 43764</strain>
    </source>
</reference>
<evidence type="ECO:0000313" key="5">
    <source>
        <dbReference type="Proteomes" id="UP000053259"/>
    </source>
</evidence>
<dbReference type="InParanoid" id="A0A0D2ABI0"/>
<evidence type="ECO:0000259" key="3">
    <source>
        <dbReference type="Pfam" id="PF00857"/>
    </source>
</evidence>
<organism evidence="4 5">
    <name type="scientific">Verruconis gallopava</name>
    <dbReference type="NCBI Taxonomy" id="253628"/>
    <lineage>
        <taxon>Eukaryota</taxon>
        <taxon>Fungi</taxon>
        <taxon>Dikarya</taxon>
        <taxon>Ascomycota</taxon>
        <taxon>Pezizomycotina</taxon>
        <taxon>Dothideomycetes</taxon>
        <taxon>Pleosporomycetidae</taxon>
        <taxon>Venturiales</taxon>
        <taxon>Sympoventuriaceae</taxon>
        <taxon>Verruconis</taxon>
    </lineage>
</organism>
<feature type="domain" description="Isochorismatase-like" evidence="3">
    <location>
        <begin position="11"/>
        <end position="195"/>
    </location>
</feature>
<dbReference type="PANTHER" id="PTHR43540:SF1">
    <property type="entry name" value="ISOCHORISMATASE HYDROLASE"/>
    <property type="match status" value="1"/>
</dbReference>
<dbReference type="EMBL" id="KN847542">
    <property type="protein sequence ID" value="KIW03910.1"/>
    <property type="molecule type" value="Genomic_DNA"/>
</dbReference>
<dbReference type="InterPro" id="IPR000868">
    <property type="entry name" value="Isochorismatase-like_dom"/>
</dbReference>
<dbReference type="Pfam" id="PF00857">
    <property type="entry name" value="Isochorismatase"/>
    <property type="match status" value="1"/>
</dbReference>
<dbReference type="HOGENOM" id="CLU_068979_8_2_1"/>
<protein>
    <recommendedName>
        <fullName evidence="3">Isochorismatase-like domain-containing protein</fullName>
    </recommendedName>
</protein>
<dbReference type="SUPFAM" id="SSF52499">
    <property type="entry name" value="Isochorismatase-like hydrolases"/>
    <property type="match status" value="1"/>
</dbReference>
<evidence type="ECO:0000256" key="2">
    <source>
        <dbReference type="ARBA" id="ARBA00022801"/>
    </source>
</evidence>
<evidence type="ECO:0000313" key="4">
    <source>
        <dbReference type="EMBL" id="KIW03910.1"/>
    </source>
</evidence>
<keyword evidence="2" id="KW-0378">Hydrolase</keyword>
<dbReference type="InterPro" id="IPR036380">
    <property type="entry name" value="Isochorismatase-like_sf"/>
</dbReference>
<dbReference type="VEuPathDB" id="FungiDB:PV09_04753"/>
<dbReference type="AlphaFoldDB" id="A0A0D2ABI0"/>
<keyword evidence="5" id="KW-1185">Reference proteome</keyword>
<evidence type="ECO:0000256" key="1">
    <source>
        <dbReference type="ARBA" id="ARBA00006336"/>
    </source>
</evidence>
<dbReference type="RefSeq" id="XP_016213779.1">
    <property type="nucleotide sequence ID" value="XM_016358161.1"/>
</dbReference>
<name>A0A0D2ABI0_9PEZI</name>
<dbReference type="InterPro" id="IPR050272">
    <property type="entry name" value="Isochorismatase-like_hydrls"/>
</dbReference>
<dbReference type="PANTHER" id="PTHR43540">
    <property type="entry name" value="PEROXYUREIDOACRYLATE/UREIDOACRYLATE AMIDOHYDROLASE-RELATED"/>
    <property type="match status" value="1"/>
</dbReference>
<dbReference type="OrthoDB" id="167809at2759"/>
<dbReference type="GeneID" id="27312726"/>
<sequence length="200" mass="20921">MATKIDAKKTSLLLLDLQNGFLSRLPADASAAVVASTASTTSTARQHGITVTYVHAALTADEIAAIPDHNATFAAIKASSEISAAMAPDAAATQIHAALAPAPGERLHRKIRYGTFMTGPSTAILDDFRARGIDTVILGGIVTSGAVLSAVRQLADLDFRLFVLEDCCADYDQDVHNVLVQKVLPKQATVIKSADLAGLL</sequence>
<accession>A0A0D2ABI0</accession>
<dbReference type="Proteomes" id="UP000053259">
    <property type="component" value="Unassembled WGS sequence"/>
</dbReference>
<dbReference type="GO" id="GO:0016787">
    <property type="term" value="F:hydrolase activity"/>
    <property type="evidence" value="ECO:0007669"/>
    <property type="project" value="UniProtKB-KW"/>
</dbReference>